<evidence type="ECO:0000256" key="5">
    <source>
        <dbReference type="ARBA" id="ARBA00022825"/>
    </source>
</evidence>
<reference evidence="12" key="1">
    <citation type="submission" date="2020-08" db="EMBL/GenBank/DDBJ databases">
        <title>Whole genome shotgun sequence of Polymorphospora rubra NBRC 101157.</title>
        <authorList>
            <person name="Komaki H."/>
            <person name="Tamura T."/>
        </authorList>
    </citation>
    <scope>NUCLEOTIDE SEQUENCE</scope>
    <source>
        <strain evidence="12">NBRC 101157</strain>
    </source>
</reference>
<evidence type="ECO:0000256" key="8">
    <source>
        <dbReference type="PIRSR" id="PIRSR001134-1"/>
    </source>
</evidence>
<keyword evidence="7 9" id="KW-1015">Disulfide bond</keyword>
<dbReference type="GO" id="GO:0005576">
    <property type="term" value="C:extracellular region"/>
    <property type="evidence" value="ECO:0007669"/>
    <property type="project" value="InterPro"/>
</dbReference>
<dbReference type="InterPro" id="IPR009003">
    <property type="entry name" value="Peptidase_S1_PA"/>
</dbReference>
<evidence type="ECO:0000313" key="12">
    <source>
        <dbReference type="EMBL" id="BCJ63624.1"/>
    </source>
</evidence>
<dbReference type="AlphaFoldDB" id="A0A810MSJ1"/>
<feature type="disulfide bond" evidence="9">
    <location>
        <begin position="287"/>
        <end position="297"/>
    </location>
</feature>
<keyword evidence="3 10" id="KW-0732">Signal</keyword>
<dbReference type="InterPro" id="IPR043504">
    <property type="entry name" value="Peptidase_S1_PA_chymotrypsin"/>
</dbReference>
<dbReference type="Gene3D" id="3.30.300.50">
    <property type="match status" value="2"/>
</dbReference>
<keyword evidence="4" id="KW-0378">Hydrolase</keyword>
<evidence type="ECO:0000256" key="6">
    <source>
        <dbReference type="ARBA" id="ARBA00023145"/>
    </source>
</evidence>
<dbReference type="PRINTS" id="PR00861">
    <property type="entry name" value="ALYTICPTASE"/>
</dbReference>
<proteinExistence type="inferred from homology"/>
<keyword evidence="13" id="KW-1185">Reference proteome</keyword>
<dbReference type="InterPro" id="IPR037295">
    <property type="entry name" value="Alpha-lytic_protease_prodomain"/>
</dbReference>
<dbReference type="GO" id="GO:0006508">
    <property type="term" value="P:proteolysis"/>
    <property type="evidence" value="ECO:0007669"/>
    <property type="project" value="UniProtKB-KW"/>
</dbReference>
<evidence type="ECO:0000313" key="13">
    <source>
        <dbReference type="Proteomes" id="UP000680866"/>
    </source>
</evidence>
<feature type="disulfide bond" evidence="9">
    <location>
        <begin position="205"/>
        <end position="221"/>
    </location>
</feature>
<evidence type="ECO:0000256" key="7">
    <source>
        <dbReference type="ARBA" id="ARBA00023157"/>
    </source>
</evidence>
<keyword evidence="2 12" id="KW-0645">Protease</keyword>
<evidence type="ECO:0000256" key="1">
    <source>
        <dbReference type="ARBA" id="ARBA00007664"/>
    </source>
</evidence>
<feature type="signal peptide" evidence="10">
    <location>
        <begin position="1"/>
        <end position="30"/>
    </location>
</feature>
<feature type="domain" description="Peptidase S1A alpha-lytic prodomain" evidence="11">
    <location>
        <begin position="117"/>
        <end position="175"/>
    </location>
</feature>
<sequence>MRRTLSTAVALTVATGGLTTVLAIGGPASAAPTPAADVPAGMLAAMERDLGLTESQARQRVADEAVAAKTEQQLRKQLGAGFAGAWVENSALVVAVTGDREAAAVRAAGATAKVVERSAADLDSTKSKLDAKSGAAGDAISGWHVDAKSNSVVLLADPGATTAAAEFIKAAGVDAATVDVVTVEESPRPLYDVVGGDAYYMGGRCSVGFSVVGGFVTAGHCGTVGTPTQGYNNVAQGTFQGSSFPGEDMGWVATNSSWTTPPLVNNYAGGTVTVTGSAEASEGSAICRSGSTTGWHCGTLQVKNSTVNYPQGTVYGLTRTDVCAEPGDSGGSWLTGTEAQGVTSGGSGNCSFGGTTYYQPVNPILSAYGLTLVTG</sequence>
<dbReference type="GO" id="GO:0004252">
    <property type="term" value="F:serine-type endopeptidase activity"/>
    <property type="evidence" value="ECO:0007669"/>
    <property type="project" value="InterPro"/>
</dbReference>
<keyword evidence="5" id="KW-0720">Serine protease</keyword>
<name>A0A810MSJ1_9ACTN</name>
<comment type="similarity">
    <text evidence="1">Belongs to the peptidase S1 family.</text>
</comment>
<dbReference type="EMBL" id="AP023359">
    <property type="protein sequence ID" value="BCJ63624.1"/>
    <property type="molecule type" value="Genomic_DNA"/>
</dbReference>
<feature type="active site" description="Charge relay system" evidence="8">
    <location>
        <position position="220"/>
    </location>
</feature>
<dbReference type="InterPro" id="IPR004236">
    <property type="entry name" value="Pept_S1_alpha_lytic"/>
</dbReference>
<dbReference type="RefSeq" id="WP_246568259.1">
    <property type="nucleotide sequence ID" value="NZ_AP023359.1"/>
</dbReference>
<evidence type="ECO:0000256" key="9">
    <source>
        <dbReference type="PIRSR" id="PIRSR001134-2"/>
    </source>
</evidence>
<evidence type="ECO:0000259" key="11">
    <source>
        <dbReference type="Pfam" id="PF02983"/>
    </source>
</evidence>
<evidence type="ECO:0000256" key="10">
    <source>
        <dbReference type="SAM" id="SignalP"/>
    </source>
</evidence>
<dbReference type="InterPro" id="IPR035070">
    <property type="entry name" value="Streptogrisin_prodomain"/>
</dbReference>
<evidence type="ECO:0000256" key="4">
    <source>
        <dbReference type="ARBA" id="ARBA00022801"/>
    </source>
</evidence>
<accession>A0A810MSJ1</accession>
<feature type="active site" description="Charge relay system" evidence="8">
    <location>
        <position position="329"/>
    </location>
</feature>
<dbReference type="InterPro" id="IPR001316">
    <property type="entry name" value="Pept_S1A_streptogrisin"/>
</dbReference>
<protein>
    <submittedName>
        <fullName evidence="12">Serine protease</fullName>
    </submittedName>
</protein>
<dbReference type="Proteomes" id="UP000680866">
    <property type="component" value="Chromosome"/>
</dbReference>
<feature type="active site" description="Charge relay system" evidence="8">
    <location>
        <position position="248"/>
    </location>
</feature>
<evidence type="ECO:0000256" key="2">
    <source>
        <dbReference type="ARBA" id="ARBA00022670"/>
    </source>
</evidence>
<feature type="disulfide bond" evidence="9">
    <location>
        <begin position="323"/>
        <end position="350"/>
    </location>
</feature>
<dbReference type="SUPFAM" id="SSF50494">
    <property type="entry name" value="Trypsin-like serine proteases"/>
    <property type="match status" value="1"/>
</dbReference>
<organism evidence="12 13">
    <name type="scientific">Polymorphospora rubra</name>
    <dbReference type="NCBI Taxonomy" id="338584"/>
    <lineage>
        <taxon>Bacteria</taxon>
        <taxon>Bacillati</taxon>
        <taxon>Actinomycetota</taxon>
        <taxon>Actinomycetes</taxon>
        <taxon>Micromonosporales</taxon>
        <taxon>Micromonosporaceae</taxon>
        <taxon>Polymorphospora</taxon>
    </lineage>
</organism>
<dbReference type="PIRSF" id="PIRSF001134">
    <property type="entry name" value="Streptogrisin"/>
    <property type="match status" value="1"/>
</dbReference>
<dbReference type="CDD" id="cd21112">
    <property type="entry name" value="alphaLP-like"/>
    <property type="match status" value="1"/>
</dbReference>
<dbReference type="Pfam" id="PF02983">
    <property type="entry name" value="Pro_Al_protease"/>
    <property type="match status" value="1"/>
</dbReference>
<dbReference type="SUPFAM" id="SSF54806">
    <property type="entry name" value="Alpha-lytic protease prodomain"/>
    <property type="match status" value="2"/>
</dbReference>
<gene>
    <name evidence="12" type="ORF">Prubr_06450</name>
</gene>
<dbReference type="Gene3D" id="2.40.10.10">
    <property type="entry name" value="Trypsin-like serine proteases"/>
    <property type="match status" value="2"/>
</dbReference>
<evidence type="ECO:0000256" key="3">
    <source>
        <dbReference type="ARBA" id="ARBA00022729"/>
    </source>
</evidence>
<keyword evidence="6" id="KW-0865">Zymogen</keyword>
<dbReference type="KEGG" id="pry:Prubr_06450"/>
<feature type="chain" id="PRO_5032732047" evidence="10">
    <location>
        <begin position="31"/>
        <end position="375"/>
    </location>
</feature>